<dbReference type="FunFam" id="3.40.50.720:FF:000190">
    <property type="entry name" value="Pyrroline-5-carboxylate reductase"/>
    <property type="match status" value="1"/>
</dbReference>
<feature type="domain" description="Pyrroline-5-carboxylate reductase dimerisation" evidence="14">
    <location>
        <begin position="162"/>
        <end position="266"/>
    </location>
</feature>
<comment type="catalytic activity">
    <reaction evidence="9">
        <text>L-proline + NAD(+) = (S)-1-pyrroline-5-carboxylate + NADH + 2 H(+)</text>
        <dbReference type="Rhea" id="RHEA:14105"/>
        <dbReference type="ChEBI" id="CHEBI:15378"/>
        <dbReference type="ChEBI" id="CHEBI:17388"/>
        <dbReference type="ChEBI" id="CHEBI:57540"/>
        <dbReference type="ChEBI" id="CHEBI:57945"/>
        <dbReference type="ChEBI" id="CHEBI:60039"/>
        <dbReference type="EC" id="1.5.1.2"/>
    </reaction>
</comment>
<dbReference type="SUPFAM" id="SSF48179">
    <property type="entry name" value="6-phosphogluconate dehydrogenase C-terminal domain-like"/>
    <property type="match status" value="1"/>
</dbReference>
<evidence type="ECO:0000256" key="3">
    <source>
        <dbReference type="ARBA" id="ARBA00022490"/>
    </source>
</evidence>
<dbReference type="PANTHER" id="PTHR11645:SF0">
    <property type="entry name" value="PYRROLINE-5-CARBOXYLATE REDUCTASE 3"/>
    <property type="match status" value="1"/>
</dbReference>
<comment type="subcellular location">
    <subcellularLocation>
        <location evidence="1 9">Cytoplasm</location>
    </subcellularLocation>
</comment>
<dbReference type="Gene3D" id="3.40.50.720">
    <property type="entry name" value="NAD(P)-binding Rossmann-like Domain"/>
    <property type="match status" value="1"/>
</dbReference>
<evidence type="ECO:0000256" key="8">
    <source>
        <dbReference type="ARBA" id="ARBA00058118"/>
    </source>
</evidence>
<evidence type="ECO:0000259" key="14">
    <source>
        <dbReference type="Pfam" id="PF14748"/>
    </source>
</evidence>
<comment type="pathway">
    <text evidence="9 12">Amino-acid biosynthesis; L-proline biosynthesis; L-proline from L-glutamate 5-semialdehyde: step 1/1.</text>
</comment>
<evidence type="ECO:0000256" key="4">
    <source>
        <dbReference type="ARBA" id="ARBA00022605"/>
    </source>
</evidence>
<evidence type="ECO:0000256" key="7">
    <source>
        <dbReference type="ARBA" id="ARBA00023002"/>
    </source>
</evidence>
<dbReference type="NCBIfam" id="TIGR00112">
    <property type="entry name" value="proC"/>
    <property type="match status" value="1"/>
</dbReference>
<feature type="binding site" evidence="11">
    <location>
        <begin position="70"/>
        <end position="73"/>
    </location>
    <ligand>
        <name>NADP(+)</name>
        <dbReference type="ChEBI" id="CHEBI:58349"/>
    </ligand>
</feature>
<protein>
    <recommendedName>
        <fullName evidence="9 10">Pyrroline-5-carboxylate reductase</fullName>
        <shortName evidence="9">P5C reductase</shortName>
        <shortName evidence="9">P5CR</shortName>
        <ecNumber evidence="9 10">1.5.1.2</ecNumber>
    </recommendedName>
    <alternativeName>
        <fullName evidence="9">PCA reductase</fullName>
    </alternativeName>
</protein>
<dbReference type="AlphaFoldDB" id="A0A6L5XW32"/>
<evidence type="ECO:0000256" key="9">
    <source>
        <dbReference type="HAMAP-Rule" id="MF_01925"/>
    </source>
</evidence>
<dbReference type="InterPro" id="IPR028939">
    <property type="entry name" value="P5C_Rdtase_cat_N"/>
</dbReference>
<feature type="domain" description="Pyrroline-5-carboxylate reductase catalytic N-terminal" evidence="13">
    <location>
        <begin position="5"/>
        <end position="99"/>
    </location>
</feature>
<reference evidence="15 16" key="1">
    <citation type="submission" date="2019-08" db="EMBL/GenBank/DDBJ databases">
        <title>In-depth cultivation of the pig gut microbiome towards novel bacterial diversity and tailored functional studies.</title>
        <authorList>
            <person name="Wylensek D."/>
            <person name="Hitch T.C.A."/>
            <person name="Clavel T."/>
        </authorList>
    </citation>
    <scope>NUCLEOTIDE SEQUENCE [LARGE SCALE GENOMIC DNA]</scope>
    <source>
        <strain evidence="15 16">WCA-693-APC-MOT-I</strain>
    </source>
</reference>
<evidence type="ECO:0000313" key="15">
    <source>
        <dbReference type="EMBL" id="MSS62558.1"/>
    </source>
</evidence>
<keyword evidence="16" id="KW-1185">Reference proteome</keyword>
<dbReference type="Proteomes" id="UP000482209">
    <property type="component" value="Unassembled WGS sequence"/>
</dbReference>
<dbReference type="GO" id="GO:0004735">
    <property type="term" value="F:pyrroline-5-carboxylate reductase activity"/>
    <property type="evidence" value="ECO:0007669"/>
    <property type="project" value="UniProtKB-UniRule"/>
</dbReference>
<evidence type="ECO:0000256" key="11">
    <source>
        <dbReference type="PIRSR" id="PIRSR000193-1"/>
    </source>
</evidence>
<feature type="binding site" evidence="11">
    <location>
        <position position="57"/>
    </location>
    <ligand>
        <name>NADPH</name>
        <dbReference type="ChEBI" id="CHEBI:57783"/>
    </ligand>
</feature>
<proteinExistence type="inferred from homology"/>
<dbReference type="InterPro" id="IPR036291">
    <property type="entry name" value="NAD(P)-bd_dom_sf"/>
</dbReference>
<dbReference type="PROSITE" id="PS00521">
    <property type="entry name" value="P5CR"/>
    <property type="match status" value="1"/>
</dbReference>
<keyword evidence="3 9" id="KW-0963">Cytoplasm</keyword>
<dbReference type="InterPro" id="IPR029036">
    <property type="entry name" value="P5CR_dimer"/>
</dbReference>
<dbReference type="EC" id="1.5.1.2" evidence="9 10"/>
<dbReference type="RefSeq" id="WP_154516159.1">
    <property type="nucleotide sequence ID" value="NZ_VUMT01000001.1"/>
</dbReference>
<evidence type="ECO:0000256" key="5">
    <source>
        <dbReference type="ARBA" id="ARBA00022650"/>
    </source>
</evidence>
<keyword evidence="6 9" id="KW-0521">NADP</keyword>
<dbReference type="FunFam" id="1.10.3730.10:FF:000001">
    <property type="entry name" value="Pyrroline-5-carboxylate reductase"/>
    <property type="match status" value="1"/>
</dbReference>
<name>A0A6L5XW32_9FIRM</name>
<dbReference type="InterPro" id="IPR000304">
    <property type="entry name" value="Pyrroline-COOH_reductase"/>
</dbReference>
<keyword evidence="5 9" id="KW-0641">Proline biosynthesis</keyword>
<comment type="function">
    <text evidence="8 9">Catalyzes the reduction of 1-pyrroline-5-carboxylate (PCA) to L-proline.</text>
</comment>
<keyword evidence="7 9" id="KW-0560">Oxidoreductase</keyword>
<feature type="binding site" evidence="11">
    <location>
        <begin position="8"/>
        <end position="13"/>
    </location>
    <ligand>
        <name>NADP(+)</name>
        <dbReference type="ChEBI" id="CHEBI:58349"/>
    </ligand>
</feature>
<comment type="catalytic activity">
    <reaction evidence="9 12">
        <text>L-proline + NADP(+) = (S)-1-pyrroline-5-carboxylate + NADPH + 2 H(+)</text>
        <dbReference type="Rhea" id="RHEA:14109"/>
        <dbReference type="ChEBI" id="CHEBI:15378"/>
        <dbReference type="ChEBI" id="CHEBI:17388"/>
        <dbReference type="ChEBI" id="CHEBI:57783"/>
        <dbReference type="ChEBI" id="CHEBI:58349"/>
        <dbReference type="ChEBI" id="CHEBI:60039"/>
        <dbReference type="EC" id="1.5.1.2"/>
    </reaction>
</comment>
<feature type="binding site" evidence="11">
    <location>
        <position position="36"/>
    </location>
    <ligand>
        <name>NADP(+)</name>
        <dbReference type="ChEBI" id="CHEBI:58349"/>
    </ligand>
</feature>
<dbReference type="EMBL" id="VUMT01000001">
    <property type="protein sequence ID" value="MSS62558.1"/>
    <property type="molecule type" value="Genomic_DNA"/>
</dbReference>
<dbReference type="HAMAP" id="MF_01925">
    <property type="entry name" value="P5C_reductase"/>
    <property type="match status" value="1"/>
</dbReference>
<gene>
    <name evidence="9 15" type="primary">proC</name>
    <name evidence="15" type="ORF">FYJ58_01440</name>
</gene>
<dbReference type="Gene3D" id="1.10.3730.10">
    <property type="entry name" value="ProC C-terminal domain-like"/>
    <property type="match status" value="1"/>
</dbReference>
<evidence type="ECO:0000256" key="12">
    <source>
        <dbReference type="RuleBase" id="RU003903"/>
    </source>
</evidence>
<dbReference type="SUPFAM" id="SSF51735">
    <property type="entry name" value="NAD(P)-binding Rossmann-fold domains"/>
    <property type="match status" value="1"/>
</dbReference>
<dbReference type="PIRSF" id="PIRSF000193">
    <property type="entry name" value="Pyrrol-5-carb_rd"/>
    <property type="match status" value="1"/>
</dbReference>
<dbReference type="Pfam" id="PF14748">
    <property type="entry name" value="P5CR_dimer"/>
    <property type="match status" value="1"/>
</dbReference>
<evidence type="ECO:0000256" key="2">
    <source>
        <dbReference type="ARBA" id="ARBA00005525"/>
    </source>
</evidence>
<sequence length="275" mass="29548">MDKIIGFIGSGNMGSAMVGGIVKADLTKPENVFVASRNKNTLAHLKEEYKINAVKDNKSLAGCVDILILAVKPNGYKEVIEEIKNDCKENCVIVSIAAGISIEAIEEMFDKPIHLIRTMPNTPAFVGEAMSALCPNSLVTEKEIEEVKLIFNSFGRCEVVSESLIDAVIGVSGSSPAYVYMFIEALADAAVMGGMKREQAYQFAAQAVYGSAKMVLETGIHPGILKDNVCSPAGTTIEAVRELERQGFRSAIIEASKACMDKSKEMTKKGKGDGK</sequence>
<evidence type="ECO:0000259" key="13">
    <source>
        <dbReference type="Pfam" id="PF03807"/>
    </source>
</evidence>
<dbReference type="InterPro" id="IPR008927">
    <property type="entry name" value="6-PGluconate_DH-like_C_sf"/>
</dbReference>
<dbReference type="GO" id="GO:0055129">
    <property type="term" value="P:L-proline biosynthetic process"/>
    <property type="evidence" value="ECO:0007669"/>
    <property type="project" value="UniProtKB-UniRule"/>
</dbReference>
<dbReference type="InterPro" id="IPR053790">
    <property type="entry name" value="P5CR-like_CS"/>
</dbReference>
<dbReference type="GO" id="GO:0005737">
    <property type="term" value="C:cytoplasm"/>
    <property type="evidence" value="ECO:0007669"/>
    <property type="project" value="UniProtKB-SubCell"/>
</dbReference>
<dbReference type="PANTHER" id="PTHR11645">
    <property type="entry name" value="PYRROLINE-5-CARBOXYLATE REDUCTASE"/>
    <property type="match status" value="1"/>
</dbReference>
<comment type="caution">
    <text evidence="15">The sequence shown here is derived from an EMBL/GenBank/DDBJ whole genome shotgun (WGS) entry which is preliminary data.</text>
</comment>
<comment type="similarity">
    <text evidence="2 9 12">Belongs to the pyrroline-5-carboxylate reductase family.</text>
</comment>
<organism evidence="15 16">
    <name type="scientific">Velocimicrobium porci</name>
    <dbReference type="NCBI Taxonomy" id="2606634"/>
    <lineage>
        <taxon>Bacteria</taxon>
        <taxon>Bacillati</taxon>
        <taxon>Bacillota</taxon>
        <taxon>Clostridia</taxon>
        <taxon>Lachnospirales</taxon>
        <taxon>Lachnospiraceae</taxon>
        <taxon>Velocimicrobium</taxon>
    </lineage>
</organism>
<evidence type="ECO:0000313" key="16">
    <source>
        <dbReference type="Proteomes" id="UP000482209"/>
    </source>
</evidence>
<dbReference type="UniPathway" id="UPA00098">
    <property type="reaction ID" value="UER00361"/>
</dbReference>
<accession>A0A6L5XW32</accession>
<evidence type="ECO:0000256" key="1">
    <source>
        <dbReference type="ARBA" id="ARBA00004496"/>
    </source>
</evidence>
<dbReference type="Pfam" id="PF03807">
    <property type="entry name" value="F420_oxidored"/>
    <property type="match status" value="1"/>
</dbReference>
<keyword evidence="4 9" id="KW-0028">Amino-acid biosynthesis</keyword>
<evidence type="ECO:0000256" key="6">
    <source>
        <dbReference type="ARBA" id="ARBA00022857"/>
    </source>
</evidence>
<evidence type="ECO:0000256" key="10">
    <source>
        <dbReference type="NCBIfam" id="TIGR00112"/>
    </source>
</evidence>